<dbReference type="Gene3D" id="3.10.20.30">
    <property type="match status" value="1"/>
</dbReference>
<dbReference type="OrthoDB" id="5372285at2"/>
<dbReference type="Gene3D" id="1.10.1060.20">
    <property type="match status" value="1"/>
</dbReference>
<reference evidence="2 3" key="1">
    <citation type="submission" date="2017-06" db="EMBL/GenBank/DDBJ databases">
        <title>Complete genome of Helicobacter apodemus.</title>
        <authorList>
            <person name="Cho S."/>
        </authorList>
    </citation>
    <scope>NUCLEOTIDE SEQUENCE [LARGE SCALE GENOMIC DNA]</scope>
    <source>
        <strain evidence="3">SNUVETPUB-15-01</strain>
    </source>
</reference>
<sequence>MKKIELELFRFDIQTDYLPYYTKINRMIDEDATLADLLEEIKEDVFAYTYDAYGFKINDVVVFDFELKIVSLYKKFGSTWKIEPLNPHLVIKDLAINPESFLKKVEVLREYGLKQDDKFILSFLPYAYATPLSVENKEYLTEAFFVIAYSLYQKNKNKDLLKLVANFENGIFNAQNLETYLYPQDSKIDDYICQFQKDILEECFEGDIQKFKNYLTKNLLKE</sequence>
<protein>
    <recommendedName>
        <fullName evidence="1">DUF5644 domain-containing protein</fullName>
    </recommendedName>
</protein>
<gene>
    <name evidence="2" type="ORF">CDV25_02800</name>
</gene>
<dbReference type="InterPro" id="IPR012675">
    <property type="entry name" value="Beta-grasp_dom_sf"/>
</dbReference>
<dbReference type="Proteomes" id="UP000244890">
    <property type="component" value="Chromosome"/>
</dbReference>
<evidence type="ECO:0000313" key="3">
    <source>
        <dbReference type="Proteomes" id="UP000244890"/>
    </source>
</evidence>
<organism evidence="2 3">
    <name type="scientific">Helicobacter apodemus</name>
    <dbReference type="NCBI Taxonomy" id="135569"/>
    <lineage>
        <taxon>Bacteria</taxon>
        <taxon>Pseudomonadati</taxon>
        <taxon>Campylobacterota</taxon>
        <taxon>Epsilonproteobacteria</taxon>
        <taxon>Campylobacterales</taxon>
        <taxon>Helicobacteraceae</taxon>
        <taxon>Helicobacter</taxon>
    </lineage>
</organism>
<name>A0A2U8FC76_9HELI</name>
<feature type="domain" description="DUF5644" evidence="1">
    <location>
        <begin position="99"/>
        <end position="201"/>
    </location>
</feature>
<evidence type="ECO:0000313" key="2">
    <source>
        <dbReference type="EMBL" id="AWI33809.1"/>
    </source>
</evidence>
<dbReference type="AlphaFoldDB" id="A0A2U8FC76"/>
<dbReference type="InterPro" id="IPR041543">
    <property type="entry name" value="DUF5644"/>
</dbReference>
<dbReference type="KEGG" id="had:CDV25_02800"/>
<dbReference type="EMBL" id="CP021886">
    <property type="protein sequence ID" value="AWI33809.1"/>
    <property type="molecule type" value="Genomic_DNA"/>
</dbReference>
<dbReference type="RefSeq" id="WP_108910681.1">
    <property type="nucleotide sequence ID" value="NZ_CP021886.1"/>
</dbReference>
<proteinExistence type="predicted"/>
<evidence type="ECO:0000259" key="1">
    <source>
        <dbReference type="Pfam" id="PF18712"/>
    </source>
</evidence>
<accession>A0A2U8FC76</accession>
<dbReference type="Pfam" id="PF18712">
    <property type="entry name" value="DUF5644"/>
    <property type="match status" value="1"/>
</dbReference>